<organism evidence="2 3">
    <name type="scientific">Pseudomonas fluorescens ICMP 11288</name>
    <dbReference type="NCBI Taxonomy" id="1198309"/>
    <lineage>
        <taxon>Bacteria</taxon>
        <taxon>Pseudomonadati</taxon>
        <taxon>Pseudomonadota</taxon>
        <taxon>Gammaproteobacteria</taxon>
        <taxon>Pseudomonadales</taxon>
        <taxon>Pseudomonadaceae</taxon>
        <taxon>Pseudomonas</taxon>
    </lineage>
</organism>
<dbReference type="Proteomes" id="UP000054197">
    <property type="component" value="Unassembled WGS sequence"/>
</dbReference>
<dbReference type="AlphaFoldDB" id="A0A0W0I2S1"/>
<keyword evidence="1" id="KW-0732">Signal</keyword>
<feature type="chain" id="PRO_5006904163" evidence="1">
    <location>
        <begin position="22"/>
        <end position="196"/>
    </location>
</feature>
<evidence type="ECO:0000313" key="3">
    <source>
        <dbReference type="Proteomes" id="UP000054197"/>
    </source>
</evidence>
<gene>
    <name evidence="2" type="ORF">AO063_22310</name>
</gene>
<proteinExistence type="predicted"/>
<accession>A0A0W0I2S1</accession>
<name>A0A0W0I2S1_PSEFL</name>
<sequence>MKHIFSLLPIAVLAIHSFAYGQPMVQPDISINPHPTMRYEVTVKVDGAPGSFDRIEGMADYRVKNEDCVALTPVTGATVPPERRVPLKLVRSEHNLYTFDFFADLLQDKNYFDKGVCHWAIVAVSANLWNKSVDFSAPLFHDDLFRGRSVTRYYSNRSYATTQLDRVDVGEANRAQYQDEADATFSITLNARHTPQ</sequence>
<comment type="caution">
    <text evidence="2">The sequence shown here is derived from an EMBL/GenBank/DDBJ whole genome shotgun (WGS) entry which is preliminary data.</text>
</comment>
<feature type="signal peptide" evidence="1">
    <location>
        <begin position="1"/>
        <end position="21"/>
    </location>
</feature>
<dbReference type="RefSeq" id="WP_058419737.1">
    <property type="nucleotide sequence ID" value="NZ_LKEF01000011.1"/>
</dbReference>
<reference evidence="2 3" key="1">
    <citation type="submission" date="2015-09" db="EMBL/GenBank/DDBJ databases">
        <title>Genome sequence of ICMP 11288.</title>
        <authorList>
            <person name="Visnovsky S."/>
            <person name="Lu A."/>
            <person name="Panda P."/>
            <person name="Pitman A."/>
        </authorList>
    </citation>
    <scope>NUCLEOTIDE SEQUENCE [LARGE SCALE GENOMIC DNA]</scope>
    <source>
        <strain evidence="2 3">ICMP 11288</strain>
    </source>
</reference>
<evidence type="ECO:0000313" key="2">
    <source>
        <dbReference type="EMBL" id="KTB67440.1"/>
    </source>
</evidence>
<dbReference type="EMBL" id="LKEF01000011">
    <property type="protein sequence ID" value="KTB67440.1"/>
    <property type="molecule type" value="Genomic_DNA"/>
</dbReference>
<evidence type="ECO:0000256" key="1">
    <source>
        <dbReference type="SAM" id="SignalP"/>
    </source>
</evidence>
<protein>
    <submittedName>
        <fullName evidence="2">Uncharacterized protein</fullName>
    </submittedName>
</protein>